<evidence type="ECO:0000259" key="3">
    <source>
        <dbReference type="Pfam" id="PF22938"/>
    </source>
</evidence>
<protein>
    <submittedName>
        <fullName evidence="4">Uncharacterized protein</fullName>
    </submittedName>
</protein>
<dbReference type="eggNOG" id="KOG0017">
    <property type="taxonomic scope" value="Eukaryota"/>
</dbReference>
<dbReference type="Pfam" id="PF00078">
    <property type="entry name" value="RVT_1"/>
    <property type="match status" value="1"/>
</dbReference>
<feature type="compositionally biased region" description="Basic and acidic residues" evidence="1">
    <location>
        <begin position="16"/>
        <end position="28"/>
    </location>
</feature>
<feature type="domain" description="Reverse transcriptase" evidence="2">
    <location>
        <begin position="347"/>
        <end position="409"/>
    </location>
</feature>
<dbReference type="InterPro" id="IPR053134">
    <property type="entry name" value="RNA-dir_DNA_polymerase"/>
</dbReference>
<dbReference type="Pfam" id="PF22938">
    <property type="entry name" value="Integrase_p58_C"/>
    <property type="match status" value="1"/>
</dbReference>
<dbReference type="SUPFAM" id="SSF56672">
    <property type="entry name" value="DNA/RNA polymerases"/>
    <property type="match status" value="1"/>
</dbReference>
<reference evidence="4" key="1">
    <citation type="submission" date="2017-05" db="UniProtKB">
        <authorList>
            <consortium name="EnsemblMetazoa"/>
        </authorList>
    </citation>
    <scope>IDENTIFICATION</scope>
</reference>
<dbReference type="InParanoid" id="A0A1X7VT01"/>
<dbReference type="InterPro" id="IPR054465">
    <property type="entry name" value="Integrase_p58-like_C"/>
</dbReference>
<dbReference type="STRING" id="400682.A0A1X7VT01"/>
<accession>A0A1X7VT01</accession>
<feature type="domain" description="Integrase p58-like C-terminal" evidence="3">
    <location>
        <begin position="98"/>
        <end position="127"/>
    </location>
</feature>
<dbReference type="Gene3D" id="3.30.70.270">
    <property type="match status" value="1"/>
</dbReference>
<evidence type="ECO:0000313" key="4">
    <source>
        <dbReference type="EnsemblMetazoa" id="Aqu2.1.43212_001"/>
    </source>
</evidence>
<dbReference type="PANTHER" id="PTHR24559">
    <property type="entry name" value="TRANSPOSON TY3-I GAG-POL POLYPROTEIN"/>
    <property type="match status" value="1"/>
</dbReference>
<dbReference type="OrthoDB" id="775972at2759"/>
<evidence type="ECO:0000256" key="1">
    <source>
        <dbReference type="SAM" id="MobiDB-lite"/>
    </source>
</evidence>
<sequence>MFLQEGKLRKKQTRSQKREERYEHAREKTKESVVSHIIGMRERMQAVSELVRENAEKQRARQKRWYDGTAGQWELSPEDKVLVLLPATGGELLAQWRGPYEIVRRIGKMDYEVQISKRKIFHINLLREWQEGKEVADYYCDEKTEDGKENGLCKDDVDELADWNTGWESSPLTVGNALSEWQGEQLQNLCEQLGEVLSGKPGHTGIAEHGVVTGSCRPVRQPPCQIPYAYHSEVDMETQGMLAEGVVEPSGSDWASPVVIVRERDSTLRLCVDYGKLIAETEIDAYPMPRMDDVLDQMGQAGCFYIFGPCKRILAGLCGGGDCYGTAFVGSFGLCRFEVPPIDLSGATAAFQRLVNHIAGGLRGFAHAYLDGLVVFCATWEDHLEQLAMVLGRLQEAGLTVKPSKCQFAVKE</sequence>
<proteinExistence type="predicted"/>
<dbReference type="PANTHER" id="PTHR24559:SF454">
    <property type="entry name" value="RIBONUCLEASE H"/>
    <property type="match status" value="1"/>
</dbReference>
<dbReference type="Gene3D" id="3.10.10.10">
    <property type="entry name" value="HIV Type 1 Reverse Transcriptase, subunit A, domain 1"/>
    <property type="match status" value="1"/>
</dbReference>
<dbReference type="CDD" id="cd01647">
    <property type="entry name" value="RT_LTR"/>
    <property type="match status" value="1"/>
</dbReference>
<dbReference type="AlphaFoldDB" id="A0A1X7VT01"/>
<dbReference type="EnsemblMetazoa" id="Aqu2.1.43212_001">
    <property type="protein sequence ID" value="Aqu2.1.43212_001"/>
    <property type="gene ID" value="Aqu2.1.43212"/>
</dbReference>
<feature type="region of interest" description="Disordered" evidence="1">
    <location>
        <begin position="1"/>
        <end position="28"/>
    </location>
</feature>
<dbReference type="InterPro" id="IPR043502">
    <property type="entry name" value="DNA/RNA_pol_sf"/>
</dbReference>
<evidence type="ECO:0000259" key="2">
    <source>
        <dbReference type="Pfam" id="PF00078"/>
    </source>
</evidence>
<name>A0A1X7VT01_AMPQE</name>
<dbReference type="InterPro" id="IPR000477">
    <property type="entry name" value="RT_dom"/>
</dbReference>
<dbReference type="InterPro" id="IPR043128">
    <property type="entry name" value="Rev_trsase/Diguanyl_cyclase"/>
</dbReference>
<organism evidence="4">
    <name type="scientific">Amphimedon queenslandica</name>
    <name type="common">Sponge</name>
    <dbReference type="NCBI Taxonomy" id="400682"/>
    <lineage>
        <taxon>Eukaryota</taxon>
        <taxon>Metazoa</taxon>
        <taxon>Porifera</taxon>
        <taxon>Demospongiae</taxon>
        <taxon>Heteroscleromorpha</taxon>
        <taxon>Haplosclerida</taxon>
        <taxon>Niphatidae</taxon>
        <taxon>Amphimedon</taxon>
    </lineage>
</organism>
<dbReference type="OMA" id="CATWEDH"/>